<dbReference type="InterPro" id="IPR000073">
    <property type="entry name" value="AB_hydrolase_1"/>
</dbReference>
<feature type="chain" id="PRO_5038413608" evidence="5">
    <location>
        <begin position="26"/>
        <end position="502"/>
    </location>
</feature>
<gene>
    <name evidence="7" type="ORF">EIL87_05250</name>
</gene>
<feature type="region of interest" description="Disordered" evidence="4">
    <location>
        <begin position="479"/>
        <end position="502"/>
    </location>
</feature>
<dbReference type="OrthoDB" id="4498590at2"/>
<reference evidence="7 8" key="1">
    <citation type="submission" date="2018-11" db="EMBL/GenBank/DDBJ databases">
        <title>Saccharopolyspora rhizosphaerae sp. nov., an actinomycete isolated from rhizosphere soil in Thailand.</title>
        <authorList>
            <person name="Intra B."/>
            <person name="Euanorasetr J."/>
            <person name="Take A."/>
            <person name="Inahashi Y."/>
            <person name="Mori M."/>
            <person name="Panbangred W."/>
            <person name="Matsumoto A."/>
        </authorList>
    </citation>
    <scope>NUCLEOTIDE SEQUENCE [LARGE SCALE GENOMIC DNA]</scope>
    <source>
        <strain evidence="7 8">H219</strain>
    </source>
</reference>
<dbReference type="InterPro" id="IPR051601">
    <property type="entry name" value="Serine_prot/Carboxylest_S33"/>
</dbReference>
<feature type="domain" description="AB hydrolase-1" evidence="6">
    <location>
        <begin position="85"/>
        <end position="451"/>
    </location>
</feature>
<dbReference type="SUPFAM" id="SSF53474">
    <property type="entry name" value="alpha/beta-Hydrolases"/>
    <property type="match status" value="1"/>
</dbReference>
<keyword evidence="2 5" id="KW-0732">Signal</keyword>
<dbReference type="PANTHER" id="PTHR43248">
    <property type="entry name" value="2-SUCCINYL-6-HYDROXY-2,4-CYCLOHEXADIENE-1-CARBOXYLATE SYNTHASE"/>
    <property type="match status" value="1"/>
</dbReference>
<dbReference type="PANTHER" id="PTHR43248:SF29">
    <property type="entry name" value="TRIPEPTIDYL AMINOPEPTIDASE"/>
    <property type="match status" value="1"/>
</dbReference>
<dbReference type="InterPro" id="IPR029058">
    <property type="entry name" value="AB_hydrolase_fold"/>
</dbReference>
<sequence length="502" mass="54523">MKRSIALGMAAVAALALAPAAASTAAARPATQFGPCPEDIAAPYPQLRCATIDVPLDHAHPDGEQVQLLVSKLPARNPQARRGSLLVNPGGPGGPGAEFAGTLGGRVPTGVRDSYDLVGFDTRHTAHSTPIRCVDPAQHWVSPLPDPDSSATREENWRRAQAYADGCAQRAGKYLPHLNTPTNARDMDRVRAALGEQKISFVGYSYGTYLGAVYGQLFPERVDRMVLDSSVNPDTSEIWYRNNLSQDVAAQRRLDHFFGWVARHDRTFHLGTEQRAVEAAWQRTQAELQRAPRGPLGSAELVEITFNALYGESSWQPLAQALADFQLRGNDRALAAMITPKDAPAENGNAVYTAVECADAPWPARRAEWERDSRRMASEHPFAAWFNSWSVAPCRTWQTPRQQPTKITGEDLPPVLMFNSEHDVATPHAGAVEMHRSLPSSLLVTERDAGKHGVFALAGNGEADRIGADYLVSGGLPPQDIAIPGHPEPDPLAPAARSYDLR</sequence>
<name>A0A426K090_9PSEU</name>
<proteinExistence type="inferred from homology"/>
<evidence type="ECO:0000256" key="3">
    <source>
        <dbReference type="ARBA" id="ARBA00022801"/>
    </source>
</evidence>
<evidence type="ECO:0000256" key="5">
    <source>
        <dbReference type="SAM" id="SignalP"/>
    </source>
</evidence>
<protein>
    <submittedName>
        <fullName evidence="7">Alpha/beta hydrolase</fullName>
    </submittedName>
</protein>
<dbReference type="AlphaFoldDB" id="A0A426K090"/>
<dbReference type="GO" id="GO:0016787">
    <property type="term" value="F:hydrolase activity"/>
    <property type="evidence" value="ECO:0007669"/>
    <property type="project" value="UniProtKB-KW"/>
</dbReference>
<organism evidence="7 8">
    <name type="scientific">Saccharopolyspora rhizosphaerae</name>
    <dbReference type="NCBI Taxonomy" id="2492662"/>
    <lineage>
        <taxon>Bacteria</taxon>
        <taxon>Bacillati</taxon>
        <taxon>Actinomycetota</taxon>
        <taxon>Actinomycetes</taxon>
        <taxon>Pseudonocardiales</taxon>
        <taxon>Pseudonocardiaceae</taxon>
        <taxon>Saccharopolyspora</taxon>
    </lineage>
</organism>
<dbReference type="Pfam" id="PF00561">
    <property type="entry name" value="Abhydrolase_1"/>
    <property type="match status" value="1"/>
</dbReference>
<evidence type="ECO:0000256" key="4">
    <source>
        <dbReference type="SAM" id="MobiDB-lite"/>
    </source>
</evidence>
<evidence type="ECO:0000256" key="1">
    <source>
        <dbReference type="ARBA" id="ARBA00010088"/>
    </source>
</evidence>
<dbReference type="Gene3D" id="3.40.50.1820">
    <property type="entry name" value="alpha/beta hydrolase"/>
    <property type="match status" value="1"/>
</dbReference>
<evidence type="ECO:0000313" key="8">
    <source>
        <dbReference type="Proteomes" id="UP000274515"/>
    </source>
</evidence>
<dbReference type="Proteomes" id="UP000274515">
    <property type="component" value="Unassembled WGS sequence"/>
</dbReference>
<feature type="signal peptide" evidence="5">
    <location>
        <begin position="1"/>
        <end position="25"/>
    </location>
</feature>
<dbReference type="RefSeq" id="WP_125089025.1">
    <property type="nucleotide sequence ID" value="NZ_RSAA01000005.1"/>
</dbReference>
<keyword evidence="8" id="KW-1185">Reference proteome</keyword>
<evidence type="ECO:0000256" key="2">
    <source>
        <dbReference type="ARBA" id="ARBA00022729"/>
    </source>
</evidence>
<accession>A0A426K090</accession>
<evidence type="ECO:0000313" key="7">
    <source>
        <dbReference type="EMBL" id="RRO18917.1"/>
    </source>
</evidence>
<keyword evidence="3 7" id="KW-0378">Hydrolase</keyword>
<dbReference type="EMBL" id="RSAA01000005">
    <property type="protein sequence ID" value="RRO18917.1"/>
    <property type="molecule type" value="Genomic_DNA"/>
</dbReference>
<comment type="caution">
    <text evidence="7">The sequence shown here is derived from an EMBL/GenBank/DDBJ whole genome shotgun (WGS) entry which is preliminary data.</text>
</comment>
<comment type="similarity">
    <text evidence="1">Belongs to the peptidase S33 family.</text>
</comment>
<evidence type="ECO:0000259" key="6">
    <source>
        <dbReference type="Pfam" id="PF00561"/>
    </source>
</evidence>